<keyword evidence="1" id="KW-1133">Transmembrane helix</keyword>
<dbReference type="AlphaFoldDB" id="A0A327S5M0"/>
<evidence type="ECO:0000256" key="1">
    <source>
        <dbReference type="SAM" id="Phobius"/>
    </source>
</evidence>
<name>A0A327S5M0_9SPHI</name>
<accession>A0A327S5M0</accession>
<evidence type="ECO:0000313" key="2">
    <source>
        <dbReference type="EMBL" id="RAJ21017.1"/>
    </source>
</evidence>
<evidence type="ECO:0000313" key="3">
    <source>
        <dbReference type="Proteomes" id="UP000249754"/>
    </source>
</evidence>
<dbReference type="Proteomes" id="UP000249754">
    <property type="component" value="Unassembled WGS sequence"/>
</dbReference>
<organism evidence="2 3">
    <name type="scientific">Pedobacter cryoconitis</name>
    <dbReference type="NCBI Taxonomy" id="188932"/>
    <lineage>
        <taxon>Bacteria</taxon>
        <taxon>Pseudomonadati</taxon>
        <taxon>Bacteroidota</taxon>
        <taxon>Sphingobacteriia</taxon>
        <taxon>Sphingobacteriales</taxon>
        <taxon>Sphingobacteriaceae</taxon>
        <taxon>Pedobacter</taxon>
    </lineage>
</organism>
<sequence length="94" mass="10804">MRIIKSLWIFYKKLVIPSLALSVLLGFFGTSLVRITTGIGISYIILTPVIHYFIYEVNNTNEYYFYHNLGLSKVSLWVNTIVMSLMVGFAFLCL</sequence>
<feature type="transmembrane region" description="Helical" evidence="1">
    <location>
        <begin position="74"/>
        <end position="93"/>
    </location>
</feature>
<keyword evidence="1" id="KW-0812">Transmembrane</keyword>
<dbReference type="EMBL" id="QLLR01000045">
    <property type="protein sequence ID" value="RAJ21017.1"/>
    <property type="molecule type" value="Genomic_DNA"/>
</dbReference>
<gene>
    <name evidence="2" type="ORF">LY11_05067</name>
</gene>
<protein>
    <submittedName>
        <fullName evidence="2">Uncharacterized protein</fullName>
    </submittedName>
</protein>
<proteinExistence type="predicted"/>
<comment type="caution">
    <text evidence="2">The sequence shown here is derived from an EMBL/GenBank/DDBJ whole genome shotgun (WGS) entry which is preliminary data.</text>
</comment>
<feature type="transmembrane region" description="Helical" evidence="1">
    <location>
        <begin position="21"/>
        <end position="54"/>
    </location>
</feature>
<reference evidence="2 3" key="1">
    <citation type="submission" date="2018-06" db="EMBL/GenBank/DDBJ databases">
        <title>Genomic Encyclopedia of Archaeal and Bacterial Type Strains, Phase II (KMG-II): from individual species to whole genera.</title>
        <authorList>
            <person name="Goeker M."/>
        </authorList>
    </citation>
    <scope>NUCLEOTIDE SEQUENCE [LARGE SCALE GENOMIC DNA]</scope>
    <source>
        <strain evidence="2 3">DSM 14825</strain>
    </source>
</reference>
<dbReference type="STRING" id="188932.AY601_1974"/>
<keyword evidence="1" id="KW-0472">Membrane</keyword>